<organism evidence="2 7">
    <name type="scientific">Vibrio cholerae</name>
    <dbReference type="NCBI Taxonomy" id="666"/>
    <lineage>
        <taxon>Bacteria</taxon>
        <taxon>Pseudomonadati</taxon>
        <taxon>Pseudomonadota</taxon>
        <taxon>Gammaproteobacteria</taxon>
        <taxon>Vibrionales</taxon>
        <taxon>Vibrionaceae</taxon>
        <taxon>Vibrio</taxon>
    </lineage>
</organism>
<reference evidence="1 5" key="1">
    <citation type="submission" date="2015-07" db="EMBL/GenBank/DDBJ databases">
        <authorList>
            <consortium name="Pathogen Informatics"/>
        </authorList>
    </citation>
    <scope>NUCLEOTIDE SEQUENCE [LARGE SCALE GENOMIC DNA]</scope>
    <source>
        <strain evidence="1 5">A316</strain>
    </source>
</reference>
<evidence type="ECO:0000313" key="5">
    <source>
        <dbReference type="Proteomes" id="UP000041770"/>
    </source>
</evidence>
<reference evidence="3 8" key="2">
    <citation type="submission" date="2018-09" db="EMBL/GenBank/DDBJ databases">
        <title>Genomic epidemiology reveals two lineages of Vibrio cholerae that can cause global cholera epidemics despite absence of cholera toxin gene.</title>
        <authorList>
            <person name="Wang H."/>
            <person name="Zen W."/>
            <person name="Yu H."/>
            <person name="Zhang W."/>
            <person name="Pan J."/>
            <person name="Yang C."/>
            <person name="Cui Y."/>
        </authorList>
    </citation>
    <scope>NUCLEOTIDE SEQUENCE [LARGE SCALE GENOMIC DNA]</scope>
    <source>
        <strain evidence="3 8">00-1_S85</strain>
    </source>
</reference>
<evidence type="ECO:0000313" key="7">
    <source>
        <dbReference type="Proteomes" id="UP000323225"/>
    </source>
</evidence>
<reference evidence="2 7" key="4">
    <citation type="submission" date="2019-09" db="EMBL/GenBank/DDBJ databases">
        <authorList>
            <person name="Kritzky A."/>
            <person name="Schelkanova E.Y."/>
            <person name="Alkhova Z.V."/>
            <person name="Smirnova N.I."/>
        </authorList>
    </citation>
    <scope>NUCLEOTIDE SEQUENCE [LARGE SCALE GENOMIC DNA]</scope>
    <source>
        <strain evidence="2 7">M1526</strain>
    </source>
</reference>
<gene>
    <name evidence="3" type="ORF">D6U24_13160</name>
    <name evidence="1" type="ORF">ERS013200_01547</name>
    <name evidence="2" type="ORF">F0M16_15620</name>
    <name evidence="4" type="ORF">FLM02_12250</name>
</gene>
<dbReference type="Proteomes" id="UP000323225">
    <property type="component" value="Unassembled WGS sequence"/>
</dbReference>
<dbReference type="EMBL" id="CWQY01000008">
    <property type="protein sequence ID" value="CSC50743.1"/>
    <property type="molecule type" value="Genomic_DNA"/>
</dbReference>
<evidence type="ECO:0000313" key="8">
    <source>
        <dbReference type="Proteomes" id="UP000471242"/>
    </source>
</evidence>
<dbReference type="Proteomes" id="UP000471242">
    <property type="component" value="Unassembled WGS sequence"/>
</dbReference>
<dbReference type="AlphaFoldDB" id="A0A0H6H1V8"/>
<evidence type="ECO:0000313" key="3">
    <source>
        <dbReference type="EMBL" id="MVD24294.1"/>
    </source>
</evidence>
<evidence type="ECO:0000313" key="6">
    <source>
        <dbReference type="Proteomes" id="UP000319979"/>
    </source>
</evidence>
<name>A0A0H6H1V8_VIBCL</name>
<reference evidence="4 6" key="3">
    <citation type="submission" date="2019-07" db="EMBL/GenBank/DDBJ databases">
        <title>Phenotypic and genotypic antimicrobial resistance traits of Vibrio cholerae non-O1/non-O139 isolated from a large Austrian lake frequently associated with cases of infection.</title>
        <authorList>
            <person name="Lepuschitz S."/>
            <person name="Baron S."/>
            <person name="Larvor E."/>
            <person name="Granier S."/>
            <person name="Pretzer C."/>
            <person name="Mach R.L."/>
            <person name="Farnleitner A.H."/>
            <person name="Ruppitsch W."/>
            <person name="Pleininger S."/>
            <person name="Indra A."/>
            <person name="Kirschner A.K.T."/>
        </authorList>
    </citation>
    <scope>NUCLEOTIDE SEQUENCE [LARGE SCALE GENOMIC DNA]</scope>
    <source>
        <strain evidence="4 6">A12JL36W90</strain>
    </source>
</reference>
<dbReference type="Proteomes" id="UP000319979">
    <property type="component" value="Unassembled WGS sequence"/>
</dbReference>
<proteinExistence type="predicted"/>
<dbReference type="Proteomes" id="UP000041770">
    <property type="component" value="Unassembled WGS sequence"/>
</dbReference>
<evidence type="ECO:0000313" key="4">
    <source>
        <dbReference type="EMBL" id="TQP12599.1"/>
    </source>
</evidence>
<evidence type="ECO:0000313" key="1">
    <source>
        <dbReference type="EMBL" id="CSC50743.1"/>
    </source>
</evidence>
<dbReference type="EMBL" id="QZRB01000020">
    <property type="protein sequence ID" value="MVD24294.1"/>
    <property type="molecule type" value="Genomic_DNA"/>
</dbReference>
<evidence type="ECO:0000313" key="2">
    <source>
        <dbReference type="EMBL" id="KAA1253727.1"/>
    </source>
</evidence>
<dbReference type="EMBL" id="VIOS01000046">
    <property type="protein sequence ID" value="TQP12599.1"/>
    <property type="molecule type" value="Genomic_DNA"/>
</dbReference>
<accession>A0A0H6H1V8</accession>
<dbReference type="EMBL" id="VUAA01000018">
    <property type="protein sequence ID" value="KAA1253727.1"/>
    <property type="molecule type" value="Genomic_DNA"/>
</dbReference>
<protein>
    <submittedName>
        <fullName evidence="2">Uncharacterized protein</fullName>
    </submittedName>
</protein>
<sequence>MSEKQSDHFYPPNRANLRSQQVDNSSLIAINKALCGAVAFPCEKGLHLFWLLPALVFVIPCHLKQPLQVIRDDYALVICLRINIASP</sequence>